<dbReference type="AlphaFoldDB" id="A0A2J8PRS3"/>
<dbReference type="Proteomes" id="UP000236370">
    <property type="component" value="Unassembled WGS sequence"/>
</dbReference>
<sequence>MELYLGACSKPANVAVTKTVASVLAADTQQCRDGVHKTHFAGVGPAQLLDLPLGVKLPVIPGSNAVFYTTNFGEKLFRPSYGFNLTDPYCRLLENQYKSLHDPHLKAYYKRKDILKRLKKGGYITSNNKRILAKQLHNIPENNQIPQHCDVAQVQNWLLKEGTESIKDQERLMRHRYLDMISRKLEQLERTAEEQRLFLMDREERRQREHTRRKLTLRRKIEEEWKTKEMLLLTRMAEDVKREERIEEQRHRNREESDRKVG</sequence>
<dbReference type="EMBL" id="NBAG03000211">
    <property type="protein sequence ID" value="PNI86706.1"/>
    <property type="molecule type" value="Genomic_DNA"/>
</dbReference>
<dbReference type="PANTHER" id="PTHR21856">
    <property type="entry name" value="FIBROUS SHEATH-INTERACTING PROTEIN 2"/>
    <property type="match status" value="1"/>
</dbReference>
<protein>
    <submittedName>
        <fullName evidence="2">FSIP2 isoform 2</fullName>
    </submittedName>
</protein>
<evidence type="ECO:0000256" key="1">
    <source>
        <dbReference type="SAM" id="MobiDB-lite"/>
    </source>
</evidence>
<comment type="caution">
    <text evidence="2">The sequence shown here is derived from an EMBL/GenBank/DDBJ whole genome shotgun (WGS) entry which is preliminary data.</text>
</comment>
<evidence type="ECO:0000313" key="2">
    <source>
        <dbReference type="EMBL" id="PNI86706.1"/>
    </source>
</evidence>
<organism evidence="2 3">
    <name type="scientific">Pan troglodytes</name>
    <name type="common">Chimpanzee</name>
    <dbReference type="NCBI Taxonomy" id="9598"/>
    <lineage>
        <taxon>Eukaryota</taxon>
        <taxon>Metazoa</taxon>
        <taxon>Chordata</taxon>
        <taxon>Craniata</taxon>
        <taxon>Vertebrata</taxon>
        <taxon>Euteleostomi</taxon>
        <taxon>Mammalia</taxon>
        <taxon>Eutheria</taxon>
        <taxon>Euarchontoglires</taxon>
        <taxon>Primates</taxon>
        <taxon>Haplorrhini</taxon>
        <taxon>Catarrhini</taxon>
        <taxon>Hominidae</taxon>
        <taxon>Pan</taxon>
    </lineage>
</organism>
<name>A0A2J8PRS3_PANTR</name>
<reference evidence="2 3" key="1">
    <citation type="submission" date="2017-12" db="EMBL/GenBank/DDBJ databases">
        <title>High-resolution comparative analysis of great ape genomes.</title>
        <authorList>
            <person name="Pollen A."/>
            <person name="Hastie A."/>
            <person name="Hormozdiari F."/>
            <person name="Dougherty M."/>
            <person name="Liu R."/>
            <person name="Chaisson M."/>
            <person name="Hoppe E."/>
            <person name="Hill C."/>
            <person name="Pang A."/>
            <person name="Hillier L."/>
            <person name="Baker C."/>
            <person name="Armstrong J."/>
            <person name="Shendure J."/>
            <person name="Paten B."/>
            <person name="Wilson R."/>
            <person name="Chao H."/>
            <person name="Schneider V."/>
            <person name="Ventura M."/>
            <person name="Kronenberg Z."/>
            <person name="Murali S."/>
            <person name="Gordon D."/>
            <person name="Cantsilieris S."/>
            <person name="Munson K."/>
            <person name="Nelson B."/>
            <person name="Raja A."/>
            <person name="Underwood J."/>
            <person name="Diekhans M."/>
            <person name="Fiddes I."/>
            <person name="Haussler D."/>
            <person name="Eichler E."/>
        </authorList>
    </citation>
    <scope>NUCLEOTIDE SEQUENCE [LARGE SCALE GENOMIC DNA]</scope>
    <source>
        <strain evidence="2">Yerkes chimp pedigree #C0471</strain>
    </source>
</reference>
<gene>
    <name evidence="2" type="ORF">CK820_G0001697</name>
</gene>
<feature type="region of interest" description="Disordered" evidence="1">
    <location>
        <begin position="241"/>
        <end position="262"/>
    </location>
</feature>
<proteinExistence type="predicted"/>
<evidence type="ECO:0000313" key="3">
    <source>
        <dbReference type="Proteomes" id="UP000236370"/>
    </source>
</evidence>
<dbReference type="InterPro" id="IPR038891">
    <property type="entry name" value="FSIP2"/>
</dbReference>
<dbReference type="PANTHER" id="PTHR21856:SF7">
    <property type="entry name" value="FIBROUS SHEATH-INTERACTING PROTEIN 2"/>
    <property type="match status" value="1"/>
</dbReference>
<accession>A0A2J8PRS3</accession>